<feature type="region of interest" description="Disordered" evidence="1">
    <location>
        <begin position="1"/>
        <end position="23"/>
    </location>
</feature>
<accession>A0A517YHY2</accession>
<organism evidence="2 3">
    <name type="scientific">Anatilimnocola aggregata</name>
    <dbReference type="NCBI Taxonomy" id="2528021"/>
    <lineage>
        <taxon>Bacteria</taxon>
        <taxon>Pseudomonadati</taxon>
        <taxon>Planctomycetota</taxon>
        <taxon>Planctomycetia</taxon>
        <taxon>Pirellulales</taxon>
        <taxon>Pirellulaceae</taxon>
        <taxon>Anatilimnocola</taxon>
    </lineage>
</organism>
<protein>
    <submittedName>
        <fullName evidence="2">Uncharacterized protein</fullName>
    </submittedName>
</protein>
<reference evidence="2 3" key="1">
    <citation type="submission" date="2019-02" db="EMBL/GenBank/DDBJ databases">
        <title>Deep-cultivation of Planctomycetes and their phenomic and genomic characterization uncovers novel biology.</title>
        <authorList>
            <person name="Wiegand S."/>
            <person name="Jogler M."/>
            <person name="Boedeker C."/>
            <person name="Pinto D."/>
            <person name="Vollmers J."/>
            <person name="Rivas-Marin E."/>
            <person name="Kohn T."/>
            <person name="Peeters S.H."/>
            <person name="Heuer A."/>
            <person name="Rast P."/>
            <person name="Oberbeckmann S."/>
            <person name="Bunk B."/>
            <person name="Jeske O."/>
            <person name="Meyerdierks A."/>
            <person name="Storesund J.E."/>
            <person name="Kallscheuer N."/>
            <person name="Luecker S."/>
            <person name="Lage O.M."/>
            <person name="Pohl T."/>
            <person name="Merkel B.J."/>
            <person name="Hornburger P."/>
            <person name="Mueller R.-W."/>
            <person name="Bruemmer F."/>
            <person name="Labrenz M."/>
            <person name="Spormann A.M."/>
            <person name="Op den Camp H."/>
            <person name="Overmann J."/>
            <person name="Amann R."/>
            <person name="Jetten M.S.M."/>
            <person name="Mascher T."/>
            <person name="Medema M.H."/>
            <person name="Devos D.P."/>
            <person name="Kaster A.-K."/>
            <person name="Ovreas L."/>
            <person name="Rohde M."/>
            <person name="Galperin M.Y."/>
            <person name="Jogler C."/>
        </authorList>
    </citation>
    <scope>NUCLEOTIDE SEQUENCE [LARGE SCALE GENOMIC DNA]</scope>
    <source>
        <strain evidence="2 3">ETA_A8</strain>
    </source>
</reference>
<evidence type="ECO:0000256" key="1">
    <source>
        <dbReference type="SAM" id="MobiDB-lite"/>
    </source>
</evidence>
<keyword evidence="3" id="KW-1185">Reference proteome</keyword>
<dbReference type="AlphaFoldDB" id="A0A517YHY2"/>
<evidence type="ECO:0000313" key="2">
    <source>
        <dbReference type="EMBL" id="QDU29847.1"/>
    </source>
</evidence>
<dbReference type="Proteomes" id="UP000315017">
    <property type="component" value="Chromosome"/>
</dbReference>
<name>A0A517YHY2_9BACT</name>
<dbReference type="KEGG" id="aagg:ETAA8_49630"/>
<gene>
    <name evidence="2" type="ORF">ETAA8_49630</name>
</gene>
<evidence type="ECO:0000313" key="3">
    <source>
        <dbReference type="Proteomes" id="UP000315017"/>
    </source>
</evidence>
<dbReference type="EMBL" id="CP036274">
    <property type="protein sequence ID" value="QDU29847.1"/>
    <property type="molecule type" value="Genomic_DNA"/>
</dbReference>
<proteinExistence type="predicted"/>
<sequence>MFTRGPDPPLVARKSIPQTKQPEPFQPMWFRTMFRGNLIRLKIKSNCPEIAPPLVASSVSAQRHVSEIFLNKSYPQCNSLSIII</sequence>